<evidence type="ECO:0000313" key="4">
    <source>
        <dbReference type="Ensembl" id="ENSOABP00000068088.1"/>
    </source>
</evidence>
<dbReference type="Gene3D" id="4.10.60.10">
    <property type="entry name" value="Zinc finger, CCHC-type"/>
    <property type="match status" value="1"/>
</dbReference>
<dbReference type="InterPro" id="IPR036875">
    <property type="entry name" value="Znf_CCHC_sf"/>
</dbReference>
<reference evidence="4" key="2">
    <citation type="submission" date="2025-08" db="UniProtKB">
        <authorList>
            <consortium name="Ensembl"/>
        </authorList>
    </citation>
    <scope>IDENTIFICATION</scope>
</reference>
<organism evidence="4 5">
    <name type="scientific">Oreochromis aureus</name>
    <name type="common">Israeli tilapia</name>
    <name type="synonym">Chromis aureus</name>
    <dbReference type="NCBI Taxonomy" id="47969"/>
    <lineage>
        <taxon>Eukaryota</taxon>
        <taxon>Metazoa</taxon>
        <taxon>Chordata</taxon>
        <taxon>Craniata</taxon>
        <taxon>Vertebrata</taxon>
        <taxon>Euteleostomi</taxon>
        <taxon>Actinopterygii</taxon>
        <taxon>Neopterygii</taxon>
        <taxon>Teleostei</taxon>
        <taxon>Neoteleostei</taxon>
        <taxon>Acanthomorphata</taxon>
        <taxon>Ovalentaria</taxon>
        <taxon>Cichlomorphae</taxon>
        <taxon>Cichliformes</taxon>
        <taxon>Cichlidae</taxon>
        <taxon>African cichlids</taxon>
        <taxon>Pseudocrenilabrinae</taxon>
        <taxon>Oreochromini</taxon>
        <taxon>Oreochromis</taxon>
    </lineage>
</organism>
<feature type="region of interest" description="Disordered" evidence="2">
    <location>
        <begin position="38"/>
        <end position="76"/>
    </location>
</feature>
<evidence type="ECO:0000259" key="3">
    <source>
        <dbReference type="PROSITE" id="PS50158"/>
    </source>
</evidence>
<reference evidence="5" key="1">
    <citation type="submission" date="2020-03" db="EMBL/GenBank/DDBJ databases">
        <title>Evolution of repeat sequences and sex chromosomes of tilapia species revealed by chromosome-level genomes.</title>
        <authorList>
            <person name="Xu L."/>
            <person name="Tao W."/>
            <person name="Wang D."/>
            <person name="Zhou Q."/>
        </authorList>
    </citation>
    <scope>NUCLEOTIDE SEQUENCE [LARGE SCALE GENOMIC DNA]</scope>
    <source>
        <strain evidence="5">Israel</strain>
    </source>
</reference>
<proteinExistence type="predicted"/>
<feature type="domain" description="CCHC-type" evidence="3">
    <location>
        <begin position="85"/>
        <end position="99"/>
    </location>
</feature>
<dbReference type="Ensembl" id="ENSOABT00000065295.1">
    <property type="protein sequence ID" value="ENSOABP00000068088.1"/>
    <property type="gene ID" value="ENSOABG00000035226.1"/>
</dbReference>
<dbReference type="AlphaFoldDB" id="A0AAZ1XKF3"/>
<dbReference type="GO" id="GO:0008270">
    <property type="term" value="F:zinc ion binding"/>
    <property type="evidence" value="ECO:0007669"/>
    <property type="project" value="UniProtKB-KW"/>
</dbReference>
<keyword evidence="1" id="KW-0479">Metal-binding</keyword>
<dbReference type="SUPFAM" id="SSF57756">
    <property type="entry name" value="Retrovirus zinc finger-like domains"/>
    <property type="match status" value="1"/>
</dbReference>
<evidence type="ECO:0000313" key="5">
    <source>
        <dbReference type="Proteomes" id="UP000472276"/>
    </source>
</evidence>
<dbReference type="Proteomes" id="UP000472276">
    <property type="component" value="Unassembled WGS sequence"/>
</dbReference>
<dbReference type="SMART" id="SM00343">
    <property type="entry name" value="ZnF_C2HC"/>
    <property type="match status" value="1"/>
</dbReference>
<evidence type="ECO:0000256" key="2">
    <source>
        <dbReference type="SAM" id="MobiDB-lite"/>
    </source>
</evidence>
<keyword evidence="1" id="KW-0862">Zinc</keyword>
<keyword evidence="1" id="KW-0863">Zinc-finger</keyword>
<keyword evidence="5" id="KW-1185">Reference proteome</keyword>
<evidence type="ECO:0000256" key="1">
    <source>
        <dbReference type="PROSITE-ProRule" id="PRU00047"/>
    </source>
</evidence>
<dbReference type="InterPro" id="IPR001878">
    <property type="entry name" value="Znf_CCHC"/>
</dbReference>
<accession>A0AAZ1XKF3</accession>
<protein>
    <recommendedName>
        <fullName evidence="3">CCHC-type domain-containing protein</fullName>
    </recommendedName>
</protein>
<dbReference type="Pfam" id="PF00098">
    <property type="entry name" value="zf-CCHC"/>
    <property type="match status" value="1"/>
</dbReference>
<dbReference type="GO" id="GO:0003676">
    <property type="term" value="F:nucleic acid binding"/>
    <property type="evidence" value="ECO:0007669"/>
    <property type="project" value="InterPro"/>
</dbReference>
<reference evidence="4" key="3">
    <citation type="submission" date="2025-09" db="UniProtKB">
        <authorList>
            <consortium name="Ensembl"/>
        </authorList>
    </citation>
    <scope>IDENTIFICATION</scope>
</reference>
<name>A0AAZ1XKF3_OREAU</name>
<feature type="compositionally biased region" description="Polar residues" evidence="2">
    <location>
        <begin position="46"/>
        <end position="60"/>
    </location>
</feature>
<sequence length="123" mass="13734">RGEPGHLCSGCVARLCQHVRLAMPQTLREAPLRLKGPSLCSHRDLTSPQTTLKSEPQTATVRGRSRDMPAPALGALRRPRRPTDRCYWCDEPGHVARDCWRPGPRRHGAWLLLGPQPTEGMAR</sequence>
<dbReference type="PROSITE" id="PS50158">
    <property type="entry name" value="ZF_CCHC"/>
    <property type="match status" value="1"/>
</dbReference>